<dbReference type="RefSeq" id="WP_013951560.1">
    <property type="nucleotide sequence ID" value="NC_015722.1"/>
</dbReference>
<gene>
    <name evidence="2" type="ordered locus">midi_01090</name>
</gene>
<dbReference type="AlphaFoldDB" id="F7XU08"/>
<proteinExistence type="predicted"/>
<keyword evidence="1" id="KW-1133">Transmembrane helix</keyword>
<keyword evidence="1" id="KW-0812">Transmembrane</keyword>
<dbReference type="HOGENOM" id="CLU_3100963_0_0_5"/>
<dbReference type="KEGG" id="mmn:midi_01090"/>
<dbReference type="Proteomes" id="UP000006639">
    <property type="component" value="Chromosome"/>
</dbReference>
<reference evidence="2 3" key="1">
    <citation type="journal article" date="2011" name="Mol. Biol. Evol.">
        <title>Phylogenomic evidence for the presence of a flagellum and cbb3 oxidase in the free-living mitochondrial ancestor.</title>
        <authorList>
            <person name="Sassera D."/>
            <person name="Lo N."/>
            <person name="Epis S."/>
            <person name="D'Auria G."/>
            <person name="Montagna M."/>
            <person name="Comandatore F."/>
            <person name="Horner D."/>
            <person name="Pereto J."/>
            <person name="Luciano A.M."/>
            <person name="Franciosi F."/>
            <person name="Ferri E."/>
            <person name="Crotti E."/>
            <person name="Bazzocchi C."/>
            <person name="Daffonchio D."/>
            <person name="Sacchi L."/>
            <person name="Moya A."/>
            <person name="Latorre A."/>
            <person name="Bandi C."/>
        </authorList>
    </citation>
    <scope>NUCLEOTIDE SEQUENCE [LARGE SCALE GENOMIC DNA]</scope>
    <source>
        <strain evidence="2 3">IricVA</strain>
    </source>
</reference>
<keyword evidence="3" id="KW-1185">Reference proteome</keyword>
<name>F7XU08_MIDMI</name>
<protein>
    <submittedName>
        <fullName evidence="2">Uncharacterized protein</fullName>
    </submittedName>
</protein>
<evidence type="ECO:0000256" key="1">
    <source>
        <dbReference type="SAM" id="Phobius"/>
    </source>
</evidence>
<sequence length="51" mass="5278">MSNVGQESFNSEAQENLAGYAANAITAIVAVFSARLGFTKSGIAFSTNSYA</sequence>
<keyword evidence="1" id="KW-0472">Membrane</keyword>
<evidence type="ECO:0000313" key="3">
    <source>
        <dbReference type="Proteomes" id="UP000006639"/>
    </source>
</evidence>
<feature type="transmembrane region" description="Helical" evidence="1">
    <location>
        <begin position="20"/>
        <end position="38"/>
    </location>
</feature>
<dbReference type="EMBL" id="CP002130">
    <property type="protein sequence ID" value="AEI89367.1"/>
    <property type="molecule type" value="Genomic_DNA"/>
</dbReference>
<evidence type="ECO:0000313" key="2">
    <source>
        <dbReference type="EMBL" id="AEI89367.1"/>
    </source>
</evidence>
<organism evidence="2 3">
    <name type="scientific">Midichloria mitochondrii (strain IricVA)</name>
    <dbReference type="NCBI Taxonomy" id="696127"/>
    <lineage>
        <taxon>Bacteria</taxon>
        <taxon>Pseudomonadati</taxon>
        <taxon>Pseudomonadota</taxon>
        <taxon>Alphaproteobacteria</taxon>
        <taxon>Rickettsiales</taxon>
        <taxon>Candidatus Midichloriaceae</taxon>
        <taxon>Candidatus Midichloria</taxon>
    </lineage>
</organism>
<accession>F7XU08</accession>